<keyword evidence="4" id="KW-1185">Reference proteome</keyword>
<feature type="coiled-coil region" evidence="1">
    <location>
        <begin position="78"/>
        <end position="105"/>
    </location>
</feature>
<dbReference type="Proteomes" id="UP001365542">
    <property type="component" value="Unassembled WGS sequence"/>
</dbReference>
<evidence type="ECO:0000256" key="2">
    <source>
        <dbReference type="SAM" id="MobiDB-lite"/>
    </source>
</evidence>
<keyword evidence="1" id="KW-0175">Coiled coil</keyword>
<accession>A0AAV9WT64</accession>
<evidence type="ECO:0000313" key="3">
    <source>
        <dbReference type="EMBL" id="KAK6525298.1"/>
    </source>
</evidence>
<feature type="region of interest" description="Disordered" evidence="2">
    <location>
        <begin position="1"/>
        <end position="30"/>
    </location>
</feature>
<dbReference type="EMBL" id="JAVHJO010000017">
    <property type="protein sequence ID" value="KAK6525298.1"/>
    <property type="molecule type" value="Genomic_DNA"/>
</dbReference>
<feature type="region of interest" description="Disordered" evidence="2">
    <location>
        <begin position="260"/>
        <end position="291"/>
    </location>
</feature>
<dbReference type="AlphaFoldDB" id="A0AAV9WT64"/>
<evidence type="ECO:0000313" key="4">
    <source>
        <dbReference type="Proteomes" id="UP001365542"/>
    </source>
</evidence>
<proteinExistence type="predicted"/>
<protein>
    <submittedName>
        <fullName evidence="3">Uncharacterized protein</fullName>
    </submittedName>
</protein>
<comment type="caution">
    <text evidence="3">The sequence shown here is derived from an EMBL/GenBank/DDBJ whole genome shotgun (WGS) entry which is preliminary data.</text>
</comment>
<evidence type="ECO:0000256" key="1">
    <source>
        <dbReference type="SAM" id="Coils"/>
    </source>
</evidence>
<gene>
    <name evidence="3" type="ORF">TWF694_005443</name>
</gene>
<sequence length="291" mass="33117">MAGLMERKIVSDSGIKNEHQEQQEAKEELKAIFKPPSGEFKMEGYSTIKFDSKAVKKAYSSSPGSSDSEQERVYKVFKMTQELAVNDEEEEAEETEAEKARRRLLKGKFPDQDLHPTLYSVYQPPLPDMVHQAQDELLEEEYDPVLFEQIWARNSAENEKIKAQNEITALARNEMVLVAENQNVDIDDLEEGGVSLTNTDLNIDYDAEVLPSLPTFNRPSPPQEQIRKALRMALQREEILKEQNPPVEISLKEHIVDKSLAEEQIASEGSNEEQSHEENSNETLSAEEPKL</sequence>
<organism evidence="3 4">
    <name type="scientific">Orbilia ellipsospora</name>
    <dbReference type="NCBI Taxonomy" id="2528407"/>
    <lineage>
        <taxon>Eukaryota</taxon>
        <taxon>Fungi</taxon>
        <taxon>Dikarya</taxon>
        <taxon>Ascomycota</taxon>
        <taxon>Pezizomycotina</taxon>
        <taxon>Orbiliomycetes</taxon>
        <taxon>Orbiliales</taxon>
        <taxon>Orbiliaceae</taxon>
        <taxon>Orbilia</taxon>
    </lineage>
</organism>
<name>A0AAV9WT64_9PEZI</name>
<reference evidence="3 4" key="1">
    <citation type="submission" date="2019-10" db="EMBL/GenBank/DDBJ databases">
        <authorList>
            <person name="Palmer J.M."/>
        </authorList>
    </citation>
    <scope>NUCLEOTIDE SEQUENCE [LARGE SCALE GENOMIC DNA]</scope>
    <source>
        <strain evidence="3 4">TWF694</strain>
    </source>
</reference>